<reference evidence="1 2" key="1">
    <citation type="journal article" date="2023" name="Science">
        <title>Complex scaffold remodeling in plant triterpene biosynthesis.</title>
        <authorList>
            <person name="De La Pena R."/>
            <person name="Hodgson H."/>
            <person name="Liu J.C."/>
            <person name="Stephenson M.J."/>
            <person name="Martin A.C."/>
            <person name="Owen C."/>
            <person name="Harkess A."/>
            <person name="Leebens-Mack J."/>
            <person name="Jimenez L.E."/>
            <person name="Osbourn A."/>
            <person name="Sattely E.S."/>
        </authorList>
    </citation>
    <scope>NUCLEOTIDE SEQUENCE [LARGE SCALE GENOMIC DNA]</scope>
    <source>
        <strain evidence="2">cv. JPN11</strain>
        <tissue evidence="1">Leaf</tissue>
    </source>
</reference>
<sequence length="342" mass="37770">MLSSSGGVDDDDTVDTAGSPPNQSPLNEVEDASVNPLDYTATSFASPPSLLVYQSPEPLTMENIFRELAFSAVPSADEPTLDCSAQVNAVICDMMDSTTITIPTVLPPPPNGVFTLFGSSIVLPSTNALNIPPCRFQFHDKPDLLPTVESPNFQSNSISHLPQPFTSDPLLTEPLTFTGPPPMIEPLTSMPSFPAPVTARPPSPSGLPPGSHLQVVMYQRSRLSGREARASGSRALGPLPPGFRLRRSRPRDVPLPDPEDRVDLQPLNANVERRQMRMNKNRESAARSRARRRAYTAELEREIQYLTQDNERLRRETADMRMEEAEEEPRKRWFGRASSPPF</sequence>
<dbReference type="EMBL" id="CM051400">
    <property type="protein sequence ID" value="KAJ4714140.1"/>
    <property type="molecule type" value="Genomic_DNA"/>
</dbReference>
<gene>
    <name evidence="1" type="ORF">OWV82_012669</name>
</gene>
<keyword evidence="2" id="KW-1185">Reference proteome</keyword>
<proteinExistence type="predicted"/>
<evidence type="ECO:0000313" key="1">
    <source>
        <dbReference type="EMBL" id="KAJ4714140.1"/>
    </source>
</evidence>
<protein>
    <submittedName>
        <fullName evidence="1">ABSCISIC ACID-INSENSITIVE 5-like protein 5</fullName>
    </submittedName>
</protein>
<comment type="caution">
    <text evidence="1">The sequence shown here is derived from an EMBL/GenBank/DDBJ whole genome shotgun (WGS) entry which is preliminary data.</text>
</comment>
<name>A0ACC1XSA8_MELAZ</name>
<dbReference type="Proteomes" id="UP001164539">
    <property type="component" value="Chromosome 7"/>
</dbReference>
<evidence type="ECO:0000313" key="2">
    <source>
        <dbReference type="Proteomes" id="UP001164539"/>
    </source>
</evidence>
<accession>A0ACC1XSA8</accession>
<organism evidence="1 2">
    <name type="scientific">Melia azedarach</name>
    <name type="common">Chinaberry tree</name>
    <dbReference type="NCBI Taxonomy" id="155640"/>
    <lineage>
        <taxon>Eukaryota</taxon>
        <taxon>Viridiplantae</taxon>
        <taxon>Streptophyta</taxon>
        <taxon>Embryophyta</taxon>
        <taxon>Tracheophyta</taxon>
        <taxon>Spermatophyta</taxon>
        <taxon>Magnoliopsida</taxon>
        <taxon>eudicotyledons</taxon>
        <taxon>Gunneridae</taxon>
        <taxon>Pentapetalae</taxon>
        <taxon>rosids</taxon>
        <taxon>malvids</taxon>
        <taxon>Sapindales</taxon>
        <taxon>Meliaceae</taxon>
        <taxon>Melia</taxon>
    </lineage>
</organism>